<dbReference type="EMBL" id="AP005554">
    <property type="protein sequence ID" value="BAD28709.1"/>
    <property type="molecule type" value="Genomic_DNA"/>
</dbReference>
<evidence type="ECO:0000256" key="1">
    <source>
        <dbReference type="SAM" id="MobiDB-lite"/>
    </source>
</evidence>
<evidence type="ECO:0000313" key="3">
    <source>
        <dbReference type="Proteomes" id="UP000000763"/>
    </source>
</evidence>
<feature type="region of interest" description="Disordered" evidence="1">
    <location>
        <begin position="1"/>
        <end position="44"/>
    </location>
</feature>
<name>Q6ERL1_ORYSJ</name>
<proteinExistence type="predicted"/>
<reference evidence="3" key="2">
    <citation type="journal article" date="2008" name="Nucleic Acids Res.">
        <title>The rice annotation project database (RAP-DB): 2008 update.</title>
        <authorList>
            <consortium name="The rice annotation project (RAP)"/>
        </authorList>
    </citation>
    <scope>GENOME REANNOTATION</scope>
    <source>
        <strain evidence="3">cv. Nipponbare</strain>
    </source>
</reference>
<reference evidence="3" key="1">
    <citation type="journal article" date="2005" name="Nature">
        <title>The map-based sequence of the rice genome.</title>
        <authorList>
            <consortium name="International rice genome sequencing project (IRGSP)"/>
            <person name="Matsumoto T."/>
            <person name="Wu J."/>
            <person name="Kanamori H."/>
            <person name="Katayose Y."/>
            <person name="Fujisawa M."/>
            <person name="Namiki N."/>
            <person name="Mizuno H."/>
            <person name="Yamamoto K."/>
            <person name="Antonio B.A."/>
            <person name="Baba T."/>
            <person name="Sakata K."/>
            <person name="Nagamura Y."/>
            <person name="Aoki H."/>
            <person name="Arikawa K."/>
            <person name="Arita K."/>
            <person name="Bito T."/>
            <person name="Chiden Y."/>
            <person name="Fujitsuka N."/>
            <person name="Fukunaka R."/>
            <person name="Hamada M."/>
            <person name="Harada C."/>
            <person name="Hayashi A."/>
            <person name="Hijishita S."/>
            <person name="Honda M."/>
            <person name="Hosokawa S."/>
            <person name="Ichikawa Y."/>
            <person name="Idonuma A."/>
            <person name="Iijima M."/>
            <person name="Ikeda M."/>
            <person name="Ikeno M."/>
            <person name="Ito K."/>
            <person name="Ito S."/>
            <person name="Ito T."/>
            <person name="Ito Y."/>
            <person name="Ito Y."/>
            <person name="Iwabuchi A."/>
            <person name="Kamiya K."/>
            <person name="Karasawa W."/>
            <person name="Kurita K."/>
            <person name="Katagiri S."/>
            <person name="Kikuta A."/>
            <person name="Kobayashi H."/>
            <person name="Kobayashi N."/>
            <person name="Machita K."/>
            <person name="Maehara T."/>
            <person name="Masukawa M."/>
            <person name="Mizubayashi T."/>
            <person name="Mukai Y."/>
            <person name="Nagasaki H."/>
            <person name="Nagata Y."/>
            <person name="Naito S."/>
            <person name="Nakashima M."/>
            <person name="Nakama Y."/>
            <person name="Nakamichi Y."/>
            <person name="Nakamura M."/>
            <person name="Meguro A."/>
            <person name="Negishi M."/>
            <person name="Ohta I."/>
            <person name="Ohta T."/>
            <person name="Okamoto M."/>
            <person name="Ono N."/>
            <person name="Saji S."/>
            <person name="Sakaguchi M."/>
            <person name="Sakai K."/>
            <person name="Shibata M."/>
            <person name="Shimokawa T."/>
            <person name="Song J."/>
            <person name="Takazaki Y."/>
            <person name="Terasawa K."/>
            <person name="Tsugane M."/>
            <person name="Tsuji K."/>
            <person name="Ueda S."/>
            <person name="Waki K."/>
            <person name="Yamagata H."/>
            <person name="Yamamoto M."/>
            <person name="Yamamoto S."/>
            <person name="Yamane H."/>
            <person name="Yoshiki S."/>
            <person name="Yoshihara R."/>
            <person name="Yukawa K."/>
            <person name="Zhong H."/>
            <person name="Yano M."/>
            <person name="Yuan Q."/>
            <person name="Ouyang S."/>
            <person name="Liu J."/>
            <person name="Jones K.M."/>
            <person name="Gansberger K."/>
            <person name="Moffat K."/>
            <person name="Hill J."/>
            <person name="Bera J."/>
            <person name="Fadrosh D."/>
            <person name="Jin S."/>
            <person name="Johri S."/>
            <person name="Kim M."/>
            <person name="Overton L."/>
            <person name="Reardon M."/>
            <person name="Tsitrin T."/>
            <person name="Vuong H."/>
            <person name="Weaver B."/>
            <person name="Ciecko A."/>
            <person name="Tallon L."/>
            <person name="Jackson J."/>
            <person name="Pai G."/>
            <person name="Aken S.V."/>
            <person name="Utterback T."/>
            <person name="Reidmuller S."/>
            <person name="Feldblyum T."/>
            <person name="Hsiao J."/>
            <person name="Zismann V."/>
            <person name="Iobst S."/>
            <person name="de Vazeille A.R."/>
            <person name="Buell C.R."/>
            <person name="Ying K."/>
            <person name="Li Y."/>
            <person name="Lu T."/>
            <person name="Huang Y."/>
            <person name="Zhao Q."/>
            <person name="Feng Q."/>
            <person name="Zhang L."/>
            <person name="Zhu J."/>
            <person name="Weng Q."/>
            <person name="Mu J."/>
            <person name="Lu Y."/>
            <person name="Fan D."/>
            <person name="Liu Y."/>
            <person name="Guan J."/>
            <person name="Zhang Y."/>
            <person name="Yu S."/>
            <person name="Liu X."/>
            <person name="Zhang Y."/>
            <person name="Hong G."/>
            <person name="Han B."/>
            <person name="Choisne N."/>
            <person name="Demange N."/>
            <person name="Orjeda G."/>
            <person name="Samain S."/>
            <person name="Cattolico L."/>
            <person name="Pelletier E."/>
            <person name="Couloux A."/>
            <person name="Segurens B."/>
            <person name="Wincker P."/>
            <person name="D'Hont A."/>
            <person name="Scarpelli C."/>
            <person name="Weissenbach J."/>
            <person name="Salanoubat M."/>
            <person name="Quetier F."/>
            <person name="Yu Y."/>
            <person name="Kim H.R."/>
            <person name="Rambo T."/>
            <person name="Currie J."/>
            <person name="Collura K."/>
            <person name="Luo M."/>
            <person name="Yang T."/>
            <person name="Ammiraju J.S.S."/>
            <person name="Engler F."/>
            <person name="Soderlund C."/>
            <person name="Wing R.A."/>
            <person name="Palmer L.E."/>
            <person name="de la Bastide M."/>
            <person name="Spiegel L."/>
            <person name="Nascimento L."/>
            <person name="Zutavern T."/>
            <person name="O'Shaughnessy A."/>
            <person name="Dike S."/>
            <person name="Dedhia N."/>
            <person name="Preston R."/>
            <person name="Balija V."/>
            <person name="McCombie W.R."/>
            <person name="Chow T."/>
            <person name="Chen H."/>
            <person name="Chung M."/>
            <person name="Chen C."/>
            <person name="Shaw J."/>
            <person name="Wu H."/>
            <person name="Hsiao K."/>
            <person name="Chao Y."/>
            <person name="Chu M."/>
            <person name="Cheng C."/>
            <person name="Hour A."/>
            <person name="Lee P."/>
            <person name="Lin S."/>
            <person name="Lin Y."/>
            <person name="Liou J."/>
            <person name="Liu S."/>
            <person name="Hsing Y."/>
            <person name="Raghuvanshi S."/>
            <person name="Mohanty A."/>
            <person name="Bharti A.K."/>
            <person name="Gaur A."/>
            <person name="Gupta V."/>
            <person name="Kumar D."/>
            <person name="Ravi V."/>
            <person name="Vij S."/>
            <person name="Kapur A."/>
            <person name="Khurana P."/>
            <person name="Khurana P."/>
            <person name="Khurana J.P."/>
            <person name="Tyagi A.K."/>
            <person name="Gaikwad K."/>
            <person name="Singh A."/>
            <person name="Dalal V."/>
            <person name="Srivastava S."/>
            <person name="Dixit A."/>
            <person name="Pal A.K."/>
            <person name="Ghazi I.A."/>
            <person name="Yadav M."/>
            <person name="Pandit A."/>
            <person name="Bhargava A."/>
            <person name="Sureshbabu K."/>
            <person name="Batra K."/>
            <person name="Sharma T.R."/>
            <person name="Mohapatra T."/>
            <person name="Singh N.K."/>
            <person name="Messing J."/>
            <person name="Nelson A.B."/>
            <person name="Fuks G."/>
            <person name="Kavchok S."/>
            <person name="Keizer G."/>
            <person name="Linton E."/>
            <person name="Llaca V."/>
            <person name="Song R."/>
            <person name="Tanyolac B."/>
            <person name="Young S."/>
            <person name="Ho-Il K."/>
            <person name="Hahn J.H."/>
            <person name="Sangsakoo G."/>
            <person name="Vanavichit A."/>
            <person name="de Mattos Luiz.A.T."/>
            <person name="Zimmer P.D."/>
            <person name="Malone G."/>
            <person name="Dellagostin O."/>
            <person name="de Oliveira A.C."/>
            <person name="Bevan M."/>
            <person name="Bancroft I."/>
            <person name="Minx P."/>
            <person name="Cordum H."/>
            <person name="Wilson R."/>
            <person name="Cheng Z."/>
            <person name="Jin W."/>
            <person name="Jiang J."/>
            <person name="Leong S.A."/>
            <person name="Iwama H."/>
            <person name="Gojobori T."/>
            <person name="Itoh T."/>
            <person name="Niimura Y."/>
            <person name="Fujii Y."/>
            <person name="Habara T."/>
            <person name="Sakai H."/>
            <person name="Sato Y."/>
            <person name="Wilson G."/>
            <person name="Kumar K."/>
            <person name="McCouch S."/>
            <person name="Juretic N."/>
            <person name="Hoen D."/>
            <person name="Wright S."/>
            <person name="Bruskiewich R."/>
            <person name="Bureau T."/>
            <person name="Miyao A."/>
            <person name="Hirochika H."/>
            <person name="Nishikawa T."/>
            <person name="Kadowaki K."/>
            <person name="Sugiura M."/>
            <person name="Burr B."/>
            <person name="Sasaki T."/>
        </authorList>
    </citation>
    <scope>NUCLEOTIDE SEQUENCE [LARGE SCALE GENOMIC DNA]</scope>
    <source>
        <strain evidence="3">cv. Nipponbare</strain>
    </source>
</reference>
<evidence type="ECO:0000313" key="2">
    <source>
        <dbReference type="EMBL" id="BAD28709.1"/>
    </source>
</evidence>
<dbReference type="Proteomes" id="UP000000763">
    <property type="component" value="Chromosome 9"/>
</dbReference>
<sequence>MEGGGAVTTDAREGVACTSKEGGRGGGAGTQRKEGRRRRRTKVGMSMAVAMWREGRRGEMASTRRGRWSGGGCCYAEGEMEGWHGMWWEEGAVVAMVHGGAQKRKA</sequence>
<accession>Q6ERL1</accession>
<organism evidence="2 3">
    <name type="scientific">Oryza sativa subsp. japonica</name>
    <name type="common">Rice</name>
    <dbReference type="NCBI Taxonomy" id="39947"/>
    <lineage>
        <taxon>Eukaryota</taxon>
        <taxon>Viridiplantae</taxon>
        <taxon>Streptophyta</taxon>
        <taxon>Embryophyta</taxon>
        <taxon>Tracheophyta</taxon>
        <taxon>Spermatophyta</taxon>
        <taxon>Magnoliopsida</taxon>
        <taxon>Liliopsida</taxon>
        <taxon>Poales</taxon>
        <taxon>Poaceae</taxon>
        <taxon>BOP clade</taxon>
        <taxon>Oryzoideae</taxon>
        <taxon>Oryzeae</taxon>
        <taxon>Oryzinae</taxon>
        <taxon>Oryza</taxon>
        <taxon>Oryza sativa</taxon>
    </lineage>
</organism>
<protein>
    <submittedName>
        <fullName evidence="2">Uncharacterized protein</fullName>
    </submittedName>
</protein>
<dbReference type="AlphaFoldDB" id="Q6ERL1"/>
<gene>
    <name evidence="2" type="primary">OJ1118_A10.28</name>
</gene>